<feature type="transmembrane region" description="Helical" evidence="6">
    <location>
        <begin position="74"/>
        <end position="92"/>
    </location>
</feature>
<evidence type="ECO:0000256" key="2">
    <source>
        <dbReference type="ARBA" id="ARBA00022692"/>
    </source>
</evidence>
<keyword evidence="4 6" id="KW-0472">Membrane</keyword>
<sequence>MTTPGVRELIWLSVKVRLLLSAASFGRSCELTQRLAVLCDGFYCLQPLIRIAIPAAVGFTLVKRKLFPGEGTKALSLLIINFTLPCLLFSKIVPSFTPDNVHALGPIILAAFFYQALPGILGVLARAITETPRCFRYGILSAYMFGNWGDLPTAVIYSIAANAPFNGASDEALGIAYVSGFILVNYISSFPLQGLRLVQVDYHHPPDPARELRYEDGEFGAFRKYANRLVFGRPMRHELEEQRCRQLSKEGAGKDVSEGELDLDGRGGEATISALRYRQPRLRSIATQTDPNATSRTSRTPVTGLSTSDCPPLETVPTNLSIGSAHTQADQAGAPSDAQASDASLSQHPSTTTRILDSIWRLLRPIVTSPPTMVLLSALIIALIPDLRILFIPPTSSDASFAPTAPDGLPPLAVLYDTASFVGAASVPLGLIVLGASIAKLRLPKPLSRLPLAGIVAMALIRLVVVPVCGFFFVKQLVKIGMVEETNAVLRFVMVLFSCVPTATNQVTYQIIFAPSGVDSNADLLAAYLLAQYAVWAFSSVVLTAFNLNSLKF</sequence>
<protein>
    <submittedName>
        <fullName evidence="8">Auxin efflux carrier transmembrane protein</fullName>
    </submittedName>
</protein>
<evidence type="ECO:0000256" key="7">
    <source>
        <dbReference type="SAM" id="SignalP"/>
    </source>
</evidence>
<evidence type="ECO:0000256" key="4">
    <source>
        <dbReference type="ARBA" id="ARBA00023136"/>
    </source>
</evidence>
<dbReference type="Proteomes" id="UP000239560">
    <property type="component" value="Unassembled WGS sequence"/>
</dbReference>
<dbReference type="Pfam" id="PF03547">
    <property type="entry name" value="Mem_trans"/>
    <property type="match status" value="1"/>
</dbReference>
<feature type="transmembrane region" description="Helical" evidence="6">
    <location>
        <begin position="104"/>
        <end position="125"/>
    </location>
</feature>
<accession>A0A2T0A0L2</accession>
<dbReference type="PANTHER" id="PTHR31274:SF1">
    <property type="entry name" value="AGL149CP"/>
    <property type="match status" value="1"/>
</dbReference>
<feature type="signal peptide" evidence="7">
    <location>
        <begin position="1"/>
        <end position="21"/>
    </location>
</feature>
<evidence type="ECO:0000256" key="1">
    <source>
        <dbReference type="ARBA" id="ARBA00004141"/>
    </source>
</evidence>
<dbReference type="AlphaFoldDB" id="A0A2T0A0L2"/>
<evidence type="ECO:0000256" key="5">
    <source>
        <dbReference type="SAM" id="MobiDB-lite"/>
    </source>
</evidence>
<dbReference type="GO" id="GO:0016020">
    <property type="term" value="C:membrane"/>
    <property type="evidence" value="ECO:0007669"/>
    <property type="project" value="UniProtKB-SubCell"/>
</dbReference>
<feature type="transmembrane region" description="Helical" evidence="6">
    <location>
        <begin position="172"/>
        <end position="192"/>
    </location>
</feature>
<feature type="region of interest" description="Disordered" evidence="5">
    <location>
        <begin position="281"/>
        <end position="349"/>
    </location>
</feature>
<feature type="transmembrane region" description="Helical" evidence="6">
    <location>
        <begin position="137"/>
        <end position="160"/>
    </location>
</feature>
<keyword evidence="7" id="KW-0732">Signal</keyword>
<dbReference type="InterPro" id="IPR040254">
    <property type="entry name" value="Ecm3-like"/>
</dbReference>
<feature type="chain" id="PRO_5015710773" evidence="7">
    <location>
        <begin position="22"/>
        <end position="553"/>
    </location>
</feature>
<keyword evidence="2 6" id="KW-0812">Transmembrane</keyword>
<feature type="transmembrane region" description="Helical" evidence="6">
    <location>
        <begin position="373"/>
        <end position="393"/>
    </location>
</feature>
<feature type="compositionally biased region" description="Polar residues" evidence="5">
    <location>
        <begin position="316"/>
        <end position="327"/>
    </location>
</feature>
<comment type="subcellular location">
    <subcellularLocation>
        <location evidence="1">Membrane</location>
        <topology evidence="1">Multi-pass membrane protein</topology>
    </subcellularLocation>
</comment>
<dbReference type="EMBL" id="LCTV02000012">
    <property type="protein sequence ID" value="PRQ71529.1"/>
    <property type="molecule type" value="Genomic_DNA"/>
</dbReference>
<organism evidence="8 9">
    <name type="scientific">Rhodotorula toruloides</name>
    <name type="common">Yeast</name>
    <name type="synonym">Rhodosporidium toruloides</name>
    <dbReference type="NCBI Taxonomy" id="5286"/>
    <lineage>
        <taxon>Eukaryota</taxon>
        <taxon>Fungi</taxon>
        <taxon>Dikarya</taxon>
        <taxon>Basidiomycota</taxon>
        <taxon>Pucciniomycotina</taxon>
        <taxon>Microbotryomycetes</taxon>
        <taxon>Sporidiobolales</taxon>
        <taxon>Sporidiobolaceae</taxon>
        <taxon>Rhodotorula</taxon>
    </lineage>
</organism>
<evidence type="ECO:0000256" key="3">
    <source>
        <dbReference type="ARBA" id="ARBA00022989"/>
    </source>
</evidence>
<comment type="caution">
    <text evidence="8">The sequence shown here is derived from an EMBL/GenBank/DDBJ whole genome shotgun (WGS) entry which is preliminary data.</text>
</comment>
<feature type="region of interest" description="Disordered" evidence="5">
    <location>
        <begin position="244"/>
        <end position="267"/>
    </location>
</feature>
<evidence type="ECO:0000313" key="9">
    <source>
        <dbReference type="Proteomes" id="UP000239560"/>
    </source>
</evidence>
<evidence type="ECO:0000256" key="6">
    <source>
        <dbReference type="SAM" id="Phobius"/>
    </source>
</evidence>
<dbReference type="OrthoDB" id="435607at2759"/>
<gene>
    <name evidence="8" type="ORF">AAT19DRAFT_10387</name>
</gene>
<feature type="compositionally biased region" description="Low complexity" evidence="5">
    <location>
        <begin position="328"/>
        <end position="347"/>
    </location>
</feature>
<reference evidence="8 9" key="1">
    <citation type="journal article" date="2018" name="Elife">
        <title>Functional genomics of lipid metabolism in the oleaginous yeast Rhodosporidium toruloides.</title>
        <authorList>
            <person name="Coradetti S.T."/>
            <person name="Pinel D."/>
            <person name="Geiselman G."/>
            <person name="Ito M."/>
            <person name="Mondo S."/>
            <person name="Reilly M.C."/>
            <person name="Cheng Y.F."/>
            <person name="Bauer S."/>
            <person name="Grigoriev I."/>
            <person name="Gladden J.M."/>
            <person name="Simmons B.A."/>
            <person name="Brem R."/>
            <person name="Arkin A.P."/>
            <person name="Skerker J.M."/>
        </authorList>
    </citation>
    <scope>NUCLEOTIDE SEQUENCE [LARGE SCALE GENOMIC DNA]</scope>
    <source>
        <strain evidence="8 9">NBRC 0880</strain>
    </source>
</reference>
<evidence type="ECO:0000313" key="8">
    <source>
        <dbReference type="EMBL" id="PRQ71529.1"/>
    </source>
</evidence>
<feature type="transmembrane region" description="Helical" evidence="6">
    <location>
        <begin position="525"/>
        <end position="548"/>
    </location>
</feature>
<proteinExistence type="predicted"/>
<dbReference type="PANTHER" id="PTHR31274">
    <property type="entry name" value="PROTEIN ECM3"/>
    <property type="match status" value="1"/>
</dbReference>
<dbReference type="GO" id="GO:0055085">
    <property type="term" value="P:transmembrane transport"/>
    <property type="evidence" value="ECO:0007669"/>
    <property type="project" value="InterPro"/>
</dbReference>
<feature type="compositionally biased region" description="Polar residues" evidence="5">
    <location>
        <begin position="285"/>
        <end position="309"/>
    </location>
</feature>
<feature type="transmembrane region" description="Helical" evidence="6">
    <location>
        <begin position="450"/>
        <end position="474"/>
    </location>
</feature>
<dbReference type="InterPro" id="IPR004776">
    <property type="entry name" value="Mem_transp_PIN-like"/>
</dbReference>
<keyword evidence="3 6" id="KW-1133">Transmembrane helix</keyword>
<name>A0A2T0A0L2_RHOTO</name>